<proteinExistence type="predicted"/>
<evidence type="ECO:0000313" key="3">
    <source>
        <dbReference type="EMBL" id="KKL84734.1"/>
    </source>
</evidence>
<keyword evidence="1" id="KW-0175">Coiled coil</keyword>
<evidence type="ECO:0000256" key="1">
    <source>
        <dbReference type="SAM" id="Coils"/>
    </source>
</evidence>
<dbReference type="AlphaFoldDB" id="A0A0F9FEA2"/>
<feature type="non-terminal residue" evidence="3">
    <location>
        <position position="1"/>
    </location>
</feature>
<evidence type="ECO:0000256" key="2">
    <source>
        <dbReference type="SAM" id="MobiDB-lite"/>
    </source>
</evidence>
<organism evidence="3">
    <name type="scientific">marine sediment metagenome</name>
    <dbReference type="NCBI Taxonomy" id="412755"/>
    <lineage>
        <taxon>unclassified sequences</taxon>
        <taxon>metagenomes</taxon>
        <taxon>ecological metagenomes</taxon>
    </lineage>
</organism>
<dbReference type="EMBL" id="LAZR01021619">
    <property type="protein sequence ID" value="KKL84734.1"/>
    <property type="molecule type" value="Genomic_DNA"/>
</dbReference>
<reference evidence="3" key="1">
    <citation type="journal article" date="2015" name="Nature">
        <title>Complex archaea that bridge the gap between prokaryotes and eukaryotes.</title>
        <authorList>
            <person name="Spang A."/>
            <person name="Saw J.H."/>
            <person name="Jorgensen S.L."/>
            <person name="Zaremba-Niedzwiedzka K."/>
            <person name="Martijn J."/>
            <person name="Lind A.E."/>
            <person name="van Eijk R."/>
            <person name="Schleper C."/>
            <person name="Guy L."/>
            <person name="Ettema T.J."/>
        </authorList>
    </citation>
    <scope>NUCLEOTIDE SEQUENCE</scope>
</reference>
<sequence length="118" mass="12075">GPERIAGGDTGAAFPELDEPSPDPRVDTGSEERPVESPQTEREPAGEPTPPGSGGESDDSGRLAELLEQIVEATNKSAEANEKAAEAAEATQAGIESLNTAITALASSMQDQAARYGP</sequence>
<accession>A0A0F9FEA2</accession>
<gene>
    <name evidence="3" type="ORF">LCGC14_1961790</name>
</gene>
<name>A0A0F9FEA2_9ZZZZ</name>
<feature type="region of interest" description="Disordered" evidence="2">
    <location>
        <begin position="1"/>
        <end position="62"/>
    </location>
</feature>
<comment type="caution">
    <text evidence="3">The sequence shown here is derived from an EMBL/GenBank/DDBJ whole genome shotgun (WGS) entry which is preliminary data.</text>
</comment>
<feature type="compositionally biased region" description="Basic and acidic residues" evidence="2">
    <location>
        <begin position="22"/>
        <end position="45"/>
    </location>
</feature>
<feature type="coiled-coil region" evidence="1">
    <location>
        <begin position="63"/>
        <end position="90"/>
    </location>
</feature>
<protein>
    <submittedName>
        <fullName evidence="3">Uncharacterized protein</fullName>
    </submittedName>
</protein>